<gene>
    <name evidence="1" type="ORF">GCM10007916_17490</name>
</gene>
<organism evidence="1 2">
    <name type="scientific">Psychromonas marina</name>
    <dbReference type="NCBI Taxonomy" id="88364"/>
    <lineage>
        <taxon>Bacteria</taxon>
        <taxon>Pseudomonadati</taxon>
        <taxon>Pseudomonadota</taxon>
        <taxon>Gammaproteobacteria</taxon>
        <taxon>Alteromonadales</taxon>
        <taxon>Psychromonadaceae</taxon>
        <taxon>Psychromonas</taxon>
    </lineage>
</organism>
<reference evidence="2" key="1">
    <citation type="journal article" date="2019" name="Int. J. Syst. Evol. Microbiol.">
        <title>The Global Catalogue of Microorganisms (GCM) 10K type strain sequencing project: providing services to taxonomists for standard genome sequencing and annotation.</title>
        <authorList>
            <consortium name="The Broad Institute Genomics Platform"/>
            <consortium name="The Broad Institute Genome Sequencing Center for Infectious Disease"/>
            <person name="Wu L."/>
            <person name="Ma J."/>
        </authorList>
    </citation>
    <scope>NUCLEOTIDE SEQUENCE [LARGE SCALE GENOMIC DNA]</scope>
    <source>
        <strain evidence="2">NBRC 103166</strain>
    </source>
</reference>
<proteinExistence type="predicted"/>
<protein>
    <submittedName>
        <fullName evidence="1">Uncharacterized protein</fullName>
    </submittedName>
</protein>
<evidence type="ECO:0000313" key="2">
    <source>
        <dbReference type="Proteomes" id="UP001157353"/>
    </source>
</evidence>
<comment type="caution">
    <text evidence="1">The sequence shown here is derived from an EMBL/GenBank/DDBJ whole genome shotgun (WGS) entry which is preliminary data.</text>
</comment>
<keyword evidence="2" id="KW-1185">Reference proteome</keyword>
<dbReference type="EMBL" id="BSPQ01000005">
    <property type="protein sequence ID" value="GLS90682.1"/>
    <property type="molecule type" value="Genomic_DNA"/>
</dbReference>
<accession>A0ABQ6DZT3</accession>
<evidence type="ECO:0000313" key="1">
    <source>
        <dbReference type="EMBL" id="GLS90682.1"/>
    </source>
</evidence>
<dbReference type="RefSeq" id="WP_284203804.1">
    <property type="nucleotide sequence ID" value="NZ_BSPQ01000005.1"/>
</dbReference>
<name>A0ABQ6DZT3_9GAMM</name>
<sequence length="119" mass="13924">MCNIHAMEIIPSQASINSIAHYRDEFDNKDLNYKELLVKLKSVIQQQNFMTEHDTTEWMQMRGIDYLSNPKLFCHAPLTHLCAFLGELFNRYELQELQDKLSPEILECALTRLGQFKSS</sequence>
<dbReference type="Proteomes" id="UP001157353">
    <property type="component" value="Unassembled WGS sequence"/>
</dbReference>